<evidence type="ECO:0000313" key="1">
    <source>
        <dbReference type="EMBL" id="MBI6120728.1"/>
    </source>
</evidence>
<keyword evidence="2" id="KW-1185">Reference proteome</keyword>
<organism evidence="1 2">
    <name type="scientific">Salegentibacter maritimus</name>
    <dbReference type="NCBI Taxonomy" id="2794347"/>
    <lineage>
        <taxon>Bacteria</taxon>
        <taxon>Pseudomonadati</taxon>
        <taxon>Bacteroidota</taxon>
        <taxon>Flavobacteriia</taxon>
        <taxon>Flavobacteriales</taxon>
        <taxon>Flavobacteriaceae</taxon>
        <taxon>Salegentibacter</taxon>
    </lineage>
</organism>
<dbReference type="InterPro" id="IPR036583">
    <property type="entry name" value="23S_rRNA_IVS_sf"/>
</dbReference>
<dbReference type="EMBL" id="JAEHNY010000010">
    <property type="protein sequence ID" value="MBI6120728.1"/>
    <property type="molecule type" value="Genomic_DNA"/>
</dbReference>
<reference evidence="1 2" key="1">
    <citation type="submission" date="2020-12" db="EMBL/GenBank/DDBJ databases">
        <title>Salegentibacter orientalis sp. nov., isolated from costal sediment.</title>
        <authorList>
            <person name="Lian F.-B."/>
        </authorList>
    </citation>
    <scope>NUCLEOTIDE SEQUENCE [LARGE SCALE GENOMIC DNA]</scope>
    <source>
        <strain evidence="1 2">F60176</strain>
    </source>
</reference>
<dbReference type="InterPro" id="IPR012657">
    <property type="entry name" value="23S_rRNA-intervening_sequence"/>
</dbReference>
<dbReference type="Pfam" id="PF05635">
    <property type="entry name" value="23S_rRNA_IVP"/>
    <property type="match status" value="1"/>
</dbReference>
<dbReference type="Gene3D" id="1.20.1440.60">
    <property type="entry name" value="23S rRNA-intervening sequence"/>
    <property type="match status" value="1"/>
</dbReference>
<evidence type="ECO:0000313" key="2">
    <source>
        <dbReference type="Proteomes" id="UP000635665"/>
    </source>
</evidence>
<name>A0ABS0TI81_9FLAO</name>
<sequence>MEKIKSFEDLVCWQKGRAIRMEISQLIKQFPAEEKFELVSQMRRASRSVTHNLAEGYGRFHFKENIQFCRVSRGSLYEIKDQLITALDEQYIDEKKFEKLKKKVEEGIVVLNGYINYLKKADKSYLLLTLNF</sequence>
<comment type="caution">
    <text evidence="1">The sequence shown here is derived from an EMBL/GenBank/DDBJ whole genome shotgun (WGS) entry which is preliminary data.</text>
</comment>
<dbReference type="Proteomes" id="UP000635665">
    <property type="component" value="Unassembled WGS sequence"/>
</dbReference>
<dbReference type="CDD" id="cd16377">
    <property type="entry name" value="23S_rRNA_IVP_like"/>
    <property type="match status" value="1"/>
</dbReference>
<gene>
    <name evidence="1" type="ORF">I6U50_11930</name>
</gene>
<proteinExistence type="predicted"/>
<dbReference type="PANTHER" id="PTHR38471:SF2">
    <property type="entry name" value="FOUR HELIX BUNDLE PROTEIN"/>
    <property type="match status" value="1"/>
</dbReference>
<dbReference type="SUPFAM" id="SSF158446">
    <property type="entry name" value="IVS-encoded protein-like"/>
    <property type="match status" value="1"/>
</dbReference>
<accession>A0ABS0TI81</accession>
<dbReference type="PANTHER" id="PTHR38471">
    <property type="entry name" value="FOUR HELIX BUNDLE PROTEIN"/>
    <property type="match status" value="1"/>
</dbReference>
<protein>
    <submittedName>
        <fullName evidence="1">Four helix bundle protein</fullName>
    </submittedName>
</protein>
<dbReference type="RefSeq" id="WP_198638990.1">
    <property type="nucleotide sequence ID" value="NZ_JAEHNY010000010.1"/>
</dbReference>
<dbReference type="NCBIfam" id="TIGR02436">
    <property type="entry name" value="four helix bundle protein"/>
    <property type="match status" value="1"/>
</dbReference>